<name>A0A0K2B6J3_STRA7</name>
<proteinExistence type="predicted"/>
<dbReference type="KEGG" id="samb:SAM23877_p077"/>
<keyword evidence="1" id="KW-0614">Plasmid</keyword>
<sequence length="87" mass="9947">MSDSQFVHSHTRGPAERALLGALEPWTNEQGHRDLQAADYMLRAYARELADRIRDHDYDPGEVGPIHLAYQDAADLIDPDKTELRFE</sequence>
<evidence type="ECO:0000313" key="1">
    <source>
        <dbReference type="EMBL" id="AKZ60786.1"/>
    </source>
</evidence>
<protein>
    <submittedName>
        <fullName evidence="1">Uncharacterized protein</fullName>
    </submittedName>
</protein>
<accession>A0A0K2B6J3</accession>
<dbReference type="EMBL" id="CP012383">
    <property type="protein sequence ID" value="AKZ60786.1"/>
    <property type="molecule type" value="Genomic_DNA"/>
</dbReference>
<geneLocation type="plasmid" evidence="1 2">
    <name>pSAM1</name>
</geneLocation>
<evidence type="ECO:0000313" key="2">
    <source>
        <dbReference type="Proteomes" id="UP000061018"/>
    </source>
</evidence>
<organism evidence="1 2">
    <name type="scientific">Streptomyces ambofaciens (strain ATCC 23877 / 3486 / DSM 40053 / JCM 4204 / NBRC 12836 / NRRL B-2516)</name>
    <dbReference type="NCBI Taxonomy" id="278992"/>
    <lineage>
        <taxon>Bacteria</taxon>
        <taxon>Bacillati</taxon>
        <taxon>Actinomycetota</taxon>
        <taxon>Actinomycetes</taxon>
        <taxon>Kitasatosporales</taxon>
        <taxon>Streptomycetaceae</taxon>
        <taxon>Streptomyces</taxon>
    </lineage>
</organism>
<dbReference type="RefSeq" id="WP_053143324.1">
    <property type="nucleotide sequence ID" value="NZ_CP012383.1"/>
</dbReference>
<dbReference type="Proteomes" id="UP000061018">
    <property type="component" value="Plasmid pSAM1"/>
</dbReference>
<dbReference type="AlphaFoldDB" id="A0A0K2B6J3"/>
<reference evidence="2" key="1">
    <citation type="journal article" date="2015" name="J. Biotechnol.">
        <title>Complete genome sequence of Streptomyces ambofaciens ATCC 23877, the spiramycin producer.</title>
        <authorList>
            <person name="Thibessard A."/>
            <person name="Haas D."/>
            <person name="Gerbaud C."/>
            <person name="Aigle B."/>
            <person name="Lautru S."/>
            <person name="Pernodet J.L."/>
            <person name="Leblond P."/>
        </authorList>
    </citation>
    <scope>NUCLEOTIDE SEQUENCE [LARGE SCALE GENOMIC DNA]</scope>
    <source>
        <strain evidence="2">ATCC 23877 / 3486 / DSM 40053 / JCM 4204 / NBRC 12836 / NRRL B-2516</strain>
        <plasmid evidence="2">pSAM1</plasmid>
    </source>
</reference>
<gene>
    <name evidence="1" type="ORF">SAM23877_p077</name>
</gene>